<proteinExistence type="predicted"/>
<evidence type="ECO:0000313" key="2">
    <source>
        <dbReference type="Proteomes" id="UP001165064"/>
    </source>
</evidence>
<protein>
    <submittedName>
        <fullName evidence="1">Unnamed protein product</fullName>
    </submittedName>
</protein>
<comment type="caution">
    <text evidence="1">The sequence shown here is derived from an EMBL/GenBank/DDBJ whole genome shotgun (WGS) entry which is preliminary data.</text>
</comment>
<dbReference type="EMBL" id="BSXS01016172">
    <property type="protein sequence ID" value="GMF07385.1"/>
    <property type="molecule type" value="Genomic_DNA"/>
</dbReference>
<name>A0ACB5UBA8_AMBMO</name>
<organism evidence="1 2">
    <name type="scientific">Ambrosiozyma monospora</name>
    <name type="common">Yeast</name>
    <name type="synonym">Endomycopsis monosporus</name>
    <dbReference type="NCBI Taxonomy" id="43982"/>
    <lineage>
        <taxon>Eukaryota</taxon>
        <taxon>Fungi</taxon>
        <taxon>Dikarya</taxon>
        <taxon>Ascomycota</taxon>
        <taxon>Saccharomycotina</taxon>
        <taxon>Pichiomycetes</taxon>
        <taxon>Pichiales</taxon>
        <taxon>Pichiaceae</taxon>
        <taxon>Ambrosiozyma</taxon>
    </lineage>
</organism>
<sequence>MTKSKAIAEKNGDLGWPIHMVVIHTIVTVYSNGNGNNSHGNGHRSKNAAGEFHENVYSTKMLGLSGVVVAALIL</sequence>
<evidence type="ECO:0000313" key="1">
    <source>
        <dbReference type="EMBL" id="GMF07385.1"/>
    </source>
</evidence>
<dbReference type="Proteomes" id="UP001165064">
    <property type="component" value="Unassembled WGS sequence"/>
</dbReference>
<reference evidence="1" key="1">
    <citation type="submission" date="2023-04" db="EMBL/GenBank/DDBJ databases">
        <title>Ambrosiozyma monospora NBRC 10751.</title>
        <authorList>
            <person name="Ichikawa N."/>
            <person name="Sato H."/>
            <person name="Tonouchi N."/>
        </authorList>
    </citation>
    <scope>NUCLEOTIDE SEQUENCE</scope>
    <source>
        <strain evidence="1">NBRC 10751</strain>
    </source>
</reference>
<keyword evidence="2" id="KW-1185">Reference proteome</keyword>
<gene>
    <name evidence="1" type="ORF">Amon02_001287900</name>
</gene>
<accession>A0ACB5UBA8</accession>